<evidence type="ECO:0000313" key="3">
    <source>
        <dbReference type="Proteomes" id="UP000037507"/>
    </source>
</evidence>
<dbReference type="InterPro" id="IPR036390">
    <property type="entry name" value="WH_DNA-bd_sf"/>
</dbReference>
<dbReference type="SUPFAM" id="SSF46785">
    <property type="entry name" value="Winged helix' DNA-binding domain"/>
    <property type="match status" value="1"/>
</dbReference>
<protein>
    <submittedName>
        <fullName evidence="2">DNA polymerase subunit beta</fullName>
    </submittedName>
</protein>
<name>A0A2T7UF01_9BURK</name>
<dbReference type="CDD" id="cd05403">
    <property type="entry name" value="NT_KNTase_like"/>
    <property type="match status" value="1"/>
</dbReference>
<dbReference type="EMBL" id="LFYT02000006">
    <property type="protein sequence ID" value="PVE43286.1"/>
    <property type="molecule type" value="Genomic_DNA"/>
</dbReference>
<sequence>MENNFSLSEILFPNQYRRKVLALMLMNPQKWLHLRELARLTGASPGTLKKELDGLVAVGLLRLQKVGNQTQFCANTDHPVYPELSGLIRKTTGLKDVLVSALQALTPHIAQAFVFGSMAKGTEGPQSDVDLMIIGDVSFGQVVNSVYDAQTSLAREINPKVMTRQEWSDKKEVHNTFVQELMNKPKLFIMGEEHEL</sequence>
<reference evidence="2" key="1">
    <citation type="submission" date="2017-04" db="EMBL/GenBank/DDBJ databases">
        <title>Unexpected and diverse lifestyles within the genus Limnohabitans.</title>
        <authorList>
            <person name="Kasalicky V."/>
            <person name="Mehrshad M."/>
            <person name="Andrei S.-A."/>
            <person name="Salcher M."/>
            <person name="Kratochvilova H."/>
            <person name="Simek K."/>
            <person name="Ghai R."/>
        </authorList>
    </citation>
    <scope>NUCLEOTIDE SEQUENCE [LARGE SCALE GENOMIC DNA]</scope>
    <source>
        <strain evidence="2">II-D5</strain>
    </source>
</reference>
<dbReference type="Gene3D" id="3.30.460.10">
    <property type="entry name" value="Beta Polymerase, domain 2"/>
    <property type="match status" value="1"/>
</dbReference>
<dbReference type="AlphaFoldDB" id="A0A2T7UF01"/>
<evidence type="ECO:0000313" key="2">
    <source>
        <dbReference type="EMBL" id="PVE43286.1"/>
    </source>
</evidence>
<dbReference type="STRING" id="1293045.H663_05050"/>
<dbReference type="GO" id="GO:0016779">
    <property type="term" value="F:nucleotidyltransferase activity"/>
    <property type="evidence" value="ECO:0007669"/>
    <property type="project" value="InterPro"/>
</dbReference>
<gene>
    <name evidence="2" type="ORF">H663_006820</name>
</gene>
<keyword evidence="3" id="KW-1185">Reference proteome</keyword>
<dbReference type="InterPro" id="IPR036388">
    <property type="entry name" value="WH-like_DNA-bd_sf"/>
</dbReference>
<dbReference type="OrthoDB" id="8223306at2"/>
<dbReference type="InterPro" id="IPR043519">
    <property type="entry name" value="NT_sf"/>
</dbReference>
<feature type="domain" description="Polymerase nucleotidyl transferase" evidence="1">
    <location>
        <begin position="99"/>
        <end position="146"/>
    </location>
</feature>
<evidence type="ECO:0000259" key="1">
    <source>
        <dbReference type="Pfam" id="PF01909"/>
    </source>
</evidence>
<dbReference type="InterPro" id="IPR002934">
    <property type="entry name" value="Polymerase_NTP_transf_dom"/>
</dbReference>
<comment type="caution">
    <text evidence="2">The sequence shown here is derived from an EMBL/GenBank/DDBJ whole genome shotgun (WGS) entry which is preliminary data.</text>
</comment>
<dbReference type="Gene3D" id="1.10.10.10">
    <property type="entry name" value="Winged helix-like DNA-binding domain superfamily/Winged helix DNA-binding domain"/>
    <property type="match status" value="1"/>
</dbReference>
<dbReference type="SUPFAM" id="SSF81301">
    <property type="entry name" value="Nucleotidyltransferase"/>
    <property type="match status" value="1"/>
</dbReference>
<proteinExistence type="predicted"/>
<dbReference type="Pfam" id="PF01909">
    <property type="entry name" value="NTP_transf_2"/>
    <property type="match status" value="1"/>
</dbReference>
<dbReference type="Proteomes" id="UP000037507">
    <property type="component" value="Unassembled WGS sequence"/>
</dbReference>
<organism evidence="2 3">
    <name type="scientific">Limnohabitans planktonicus II-D5</name>
    <dbReference type="NCBI Taxonomy" id="1293045"/>
    <lineage>
        <taxon>Bacteria</taxon>
        <taxon>Pseudomonadati</taxon>
        <taxon>Pseudomonadota</taxon>
        <taxon>Betaproteobacteria</taxon>
        <taxon>Burkholderiales</taxon>
        <taxon>Comamonadaceae</taxon>
        <taxon>Limnohabitans</taxon>
    </lineage>
</organism>
<accession>A0A2T7UF01</accession>
<dbReference type="RefSeq" id="WP_053170389.1">
    <property type="nucleotide sequence ID" value="NZ_LFYT02000006.1"/>
</dbReference>